<sequence>MSNQYKVNNSLDIKSIYQNEIDEFRKHMEPLLKKYPCYDTDYGLLRWLRGSKFDKEVAAEKMKWSLNTINAVGTFDKDFSSVEKIETILKAASPSAEYFPGGIIGYDKNGYVLILHNIGKAHPRSLIGAERVSQFYINSIYGYEATQCLIRSEEAKRGCKLGAVVIIDLSGFSYDIVFHLPATKIYISAIIMLQETVNLLEFLGNDWKDILVGRHGAKFLPKRYGGLLGDDIFRKGGEVPNSVAQMNKKYVADEKLKKITVSARDEAVISICVEKPNSRLFWYFVCSSGDIDFCVLFEKQEVWPRFRIYTEFTAEYNEIVCKEVGTYQLLFSNKHGRVWSKCIQYYIDVKQPLA</sequence>
<dbReference type="PANTHER" id="PTHR23324:SF88">
    <property type="entry name" value="CRAL-TRIO DOMAIN-CONTAINING PROTEIN"/>
    <property type="match status" value="1"/>
</dbReference>
<dbReference type="PROSITE" id="PS50866">
    <property type="entry name" value="GOLD"/>
    <property type="match status" value="1"/>
</dbReference>
<gene>
    <name evidence="2 4" type="primary">Bma-cgr-1.2</name>
    <name evidence="2" type="ORF">BM_BM6038</name>
</gene>
<dbReference type="InterPro" id="IPR036273">
    <property type="entry name" value="CRAL/TRIO_N_dom_sf"/>
</dbReference>
<reference evidence="4" key="3">
    <citation type="submission" date="2019-12" db="UniProtKB">
        <authorList>
            <consortium name="WormBaseParasite"/>
        </authorList>
    </citation>
    <scope>IDENTIFICATION</scope>
</reference>
<dbReference type="GeneID" id="6101358"/>
<dbReference type="GO" id="GO:0005737">
    <property type="term" value="C:cytoplasm"/>
    <property type="evidence" value="ECO:0007669"/>
    <property type="project" value="TreeGrafter"/>
</dbReference>
<dbReference type="PANTHER" id="PTHR23324">
    <property type="entry name" value="SEC14 RELATED PROTEIN"/>
    <property type="match status" value="1"/>
</dbReference>
<dbReference type="InterPro" id="IPR009038">
    <property type="entry name" value="GOLD_dom"/>
</dbReference>
<evidence type="ECO:0000313" key="4">
    <source>
        <dbReference type="WBParaSite" id="Bm6038b.1"/>
    </source>
</evidence>
<organism evidence="2">
    <name type="scientific">Brugia malayi</name>
    <name type="common">Filarial nematode worm</name>
    <dbReference type="NCBI Taxonomy" id="6279"/>
    <lineage>
        <taxon>Eukaryota</taxon>
        <taxon>Metazoa</taxon>
        <taxon>Ecdysozoa</taxon>
        <taxon>Nematoda</taxon>
        <taxon>Chromadorea</taxon>
        <taxon>Rhabditida</taxon>
        <taxon>Spirurina</taxon>
        <taxon>Spiruromorpha</taxon>
        <taxon>Filarioidea</taxon>
        <taxon>Onchocercidae</taxon>
        <taxon>Brugia</taxon>
    </lineage>
</organism>
<name>A0A4E9EY26_BRUMA</name>
<dbReference type="Proteomes" id="UP000006672">
    <property type="component" value="Unassembled WGS sequence"/>
</dbReference>
<evidence type="ECO:0000313" key="3">
    <source>
        <dbReference type="Proteomes" id="UP000006672"/>
    </source>
</evidence>
<dbReference type="OrthoDB" id="1434354at2759"/>
<accession>A0A4E9EY26</accession>
<feature type="domain" description="GOLD" evidence="1">
    <location>
        <begin position="254"/>
        <end position="349"/>
    </location>
</feature>
<evidence type="ECO:0000313" key="2">
    <source>
        <dbReference type="EMBL" id="VIO88726.1"/>
    </source>
</evidence>
<accession>A0A5S6PRR1</accession>
<dbReference type="InterPro" id="IPR036865">
    <property type="entry name" value="CRAL-TRIO_dom_sf"/>
</dbReference>
<reference evidence="2" key="2">
    <citation type="submission" date="2019-04" db="EMBL/GenBank/DDBJ databases">
        <authorList>
            <person name="Howe K."/>
            <person name="Paulini M."/>
            <person name="Williams G."/>
        </authorList>
    </citation>
    <scope>NUCLEOTIDE SEQUENCE [LARGE SCALE GENOMIC DNA]</scope>
    <source>
        <strain evidence="2">FR3</strain>
    </source>
</reference>
<dbReference type="SUPFAM" id="SSF101576">
    <property type="entry name" value="Supernatant protein factor (SPF), C-terminal domain"/>
    <property type="match status" value="1"/>
</dbReference>
<dbReference type="AlphaFoldDB" id="A0A4E9EY26"/>
<dbReference type="Gene3D" id="2.60.120.680">
    <property type="entry name" value="GOLD domain"/>
    <property type="match status" value="1"/>
</dbReference>
<keyword evidence="3" id="KW-1185">Reference proteome</keyword>
<dbReference type="RefSeq" id="XP_042931074.1">
    <property type="nucleotide sequence ID" value="XM_043075140.1"/>
</dbReference>
<dbReference type="InterPro" id="IPR036598">
    <property type="entry name" value="GOLD_dom_sf"/>
</dbReference>
<dbReference type="EMBL" id="CAAKNF010000196">
    <property type="protein sequence ID" value="VIO88726.1"/>
    <property type="molecule type" value="Genomic_DNA"/>
</dbReference>
<protein>
    <submittedName>
        <fullName evidence="4">CRAL-TRIO domain-containing protein</fullName>
    </submittedName>
</protein>
<dbReference type="WBParaSite" id="Bm6038b.1">
    <property type="protein sequence ID" value="Bm6038b.1"/>
    <property type="gene ID" value="WBGene00226299"/>
</dbReference>
<dbReference type="SUPFAM" id="SSF52087">
    <property type="entry name" value="CRAL/TRIO domain"/>
    <property type="match status" value="1"/>
</dbReference>
<dbReference type="InterPro" id="IPR051064">
    <property type="entry name" value="SEC14/CRAL-TRIO_domain"/>
</dbReference>
<dbReference type="CTD" id="6101358"/>
<dbReference type="SUPFAM" id="SSF46938">
    <property type="entry name" value="CRAL/TRIO N-terminal domain"/>
    <property type="match status" value="1"/>
</dbReference>
<proteinExistence type="predicted"/>
<evidence type="ECO:0000259" key="1">
    <source>
        <dbReference type="PROSITE" id="PS50866"/>
    </source>
</evidence>
<reference evidence="3" key="1">
    <citation type="journal article" date="2007" name="Science">
        <title>Draft genome of the filarial nematode parasite Brugia malayi.</title>
        <authorList>
            <person name="Ghedin E."/>
            <person name="Wang S."/>
            <person name="Spiro D."/>
            <person name="Caler E."/>
            <person name="Zhao Q."/>
            <person name="Crabtree J."/>
            <person name="Allen J.E."/>
            <person name="Delcher A.L."/>
            <person name="Guiliano D.B."/>
            <person name="Miranda-Saavedra D."/>
            <person name="Angiuoli S.V."/>
            <person name="Creasy T."/>
            <person name="Amedeo P."/>
            <person name="Haas B."/>
            <person name="El-Sayed N.M."/>
            <person name="Wortman J.R."/>
            <person name="Feldblyum T."/>
            <person name="Tallon L."/>
            <person name="Schatz M."/>
            <person name="Shumway M."/>
            <person name="Koo H."/>
            <person name="Salzberg S.L."/>
            <person name="Schobel S."/>
            <person name="Pertea M."/>
            <person name="Pop M."/>
            <person name="White O."/>
            <person name="Barton G.J."/>
            <person name="Carlow C.K."/>
            <person name="Crawford M.J."/>
            <person name="Daub J."/>
            <person name="Dimmic M.W."/>
            <person name="Estes C.F."/>
            <person name="Foster J.M."/>
            <person name="Ganatra M."/>
            <person name="Gregory W.F."/>
            <person name="Johnson N.M."/>
            <person name="Jin J."/>
            <person name="Komuniecki R."/>
            <person name="Korf I."/>
            <person name="Kumar S."/>
            <person name="Laney S."/>
            <person name="Li B.W."/>
            <person name="Li W."/>
            <person name="Lindblom T.H."/>
            <person name="Lustigman S."/>
            <person name="Ma D."/>
            <person name="Maina C.V."/>
            <person name="Martin D.M."/>
            <person name="McCarter J.P."/>
            <person name="McReynolds L."/>
            <person name="Mitreva M."/>
            <person name="Nutman T.B."/>
            <person name="Parkinson J."/>
            <person name="Peregrin-Alvarez J.M."/>
            <person name="Poole C."/>
            <person name="Ren Q."/>
            <person name="Saunders L."/>
            <person name="Sluder A.E."/>
            <person name="Smith K."/>
            <person name="Stanke M."/>
            <person name="Unnasch T.R."/>
            <person name="Ware J."/>
            <person name="Wei A.D."/>
            <person name="Weil G."/>
            <person name="Williams D.J."/>
            <person name="Zhang Y."/>
            <person name="Williams S.A."/>
            <person name="Fraser-Liggett C."/>
            <person name="Slatko B."/>
            <person name="Blaxter M.L."/>
            <person name="Scott A.L."/>
        </authorList>
    </citation>
    <scope>NUCLEOTIDE SEQUENCE</scope>
    <source>
        <strain evidence="3">FR3</strain>
    </source>
</reference>
<dbReference type="Gene3D" id="3.40.525.10">
    <property type="entry name" value="CRAL-TRIO lipid binding domain"/>
    <property type="match status" value="2"/>
</dbReference>